<gene>
    <name evidence="1" type="ordered locus">CPS_2234</name>
</gene>
<sequence>MIGTTMQGMHKSFIIFYFLCFILKGSKIEVFKPCHVASSCRVTEWLFRS</sequence>
<dbReference type="EMBL" id="CP000083">
    <property type="protein sequence ID" value="AAZ26495.1"/>
    <property type="molecule type" value="Genomic_DNA"/>
</dbReference>
<evidence type="ECO:0000313" key="1">
    <source>
        <dbReference type="EMBL" id="AAZ26495.1"/>
    </source>
</evidence>
<dbReference type="AlphaFoldDB" id="Q482Q8"/>
<reference evidence="1" key="1">
    <citation type="journal article" date="2005" name="Proc. Natl. Acad. Sci. U.S.A.">
        <title>The psychrophilic lifestyle as revealed by the genome sequence of Colwellia psychrerythraea 34H through genomic and proteomic analyses.</title>
        <authorList>
            <person name="Methe B.A."/>
            <person name="Nelson K.E."/>
            <person name="Deming J.W."/>
            <person name="Momen B."/>
            <person name="Melamud E."/>
            <person name="Zhang X."/>
            <person name="Moult J."/>
            <person name="Madupu R."/>
            <person name="Nelson W.C."/>
            <person name="Dodson R.J."/>
            <person name="Brinkac L.M."/>
            <person name="Daugherty S.C."/>
            <person name="Durkin A.S."/>
            <person name="DeBoy R.T."/>
            <person name="Kolonay J.F."/>
            <person name="Sullivan S.A."/>
            <person name="Zhou L."/>
            <person name="Davidsen T.M."/>
            <person name="Wu M."/>
            <person name="Huston A.L."/>
            <person name="Lewis M."/>
            <person name="Weaver B."/>
            <person name="Weidman J.F."/>
            <person name="Khouri H."/>
            <person name="Utterback T.R."/>
            <person name="Feldblyum T.V."/>
            <person name="Fraser C.M."/>
        </authorList>
    </citation>
    <scope>NUCLEOTIDE SEQUENCE [LARGE SCALE GENOMIC DNA]</scope>
    <source>
        <strain evidence="1">34H</strain>
    </source>
</reference>
<dbReference type="Proteomes" id="UP000000547">
    <property type="component" value="Chromosome"/>
</dbReference>
<accession>Q482Q8</accession>
<proteinExistence type="predicted"/>
<dbReference type="KEGG" id="cps:CPS_2234"/>
<organism evidence="1 2">
    <name type="scientific">Colwellia psychrerythraea (strain 34H / ATCC BAA-681)</name>
    <name type="common">Vibrio psychroerythus</name>
    <dbReference type="NCBI Taxonomy" id="167879"/>
    <lineage>
        <taxon>Bacteria</taxon>
        <taxon>Pseudomonadati</taxon>
        <taxon>Pseudomonadota</taxon>
        <taxon>Gammaproteobacteria</taxon>
        <taxon>Alteromonadales</taxon>
        <taxon>Colwelliaceae</taxon>
        <taxon>Colwellia</taxon>
    </lineage>
</organism>
<evidence type="ECO:0000313" key="2">
    <source>
        <dbReference type="Proteomes" id="UP000000547"/>
    </source>
</evidence>
<protein>
    <submittedName>
        <fullName evidence="1">Uncharacterized protein</fullName>
    </submittedName>
</protein>
<dbReference type="HOGENOM" id="CLU_3134476_0_0_6"/>
<name>Q482Q8_COLP3</name>